<evidence type="ECO:0000313" key="2">
    <source>
        <dbReference type="EMBL" id="MBO0347154.1"/>
    </source>
</evidence>
<name>A0A939JAP6_9HYPH</name>
<dbReference type="AlphaFoldDB" id="A0A939JAP6"/>
<dbReference type="InterPro" id="IPR000182">
    <property type="entry name" value="GNAT_dom"/>
</dbReference>
<sequence length="188" mass="21021">MNSITLETARLVLRPWQASDLVPFAEMNADPQVMRYFPMTLSTAESDALVARAEDKAKRDGVCFQPVALKETGEFLGFVGLSNPAYNPALPFMPCMEVGWRLKHSAWGHGYATEAARAWIGFGFETLALEEIVSFTARLNLPSRRVMERCGMSCDAVDDFRMPGLDHTHPLSAHVLYRLRRAECPTVL</sequence>
<evidence type="ECO:0000259" key="1">
    <source>
        <dbReference type="PROSITE" id="PS51186"/>
    </source>
</evidence>
<comment type="caution">
    <text evidence="2">The sequence shown here is derived from an EMBL/GenBank/DDBJ whole genome shotgun (WGS) entry which is preliminary data.</text>
</comment>
<dbReference type="RefSeq" id="WP_206943878.1">
    <property type="nucleotide sequence ID" value="NZ_JAFLNF010000009.1"/>
</dbReference>
<reference evidence="2" key="1">
    <citation type="submission" date="2021-03" db="EMBL/GenBank/DDBJ databases">
        <title>Roseibium sp. CAU 1637 isolated from Incheon.</title>
        <authorList>
            <person name="Kim W."/>
        </authorList>
    </citation>
    <scope>NUCLEOTIDE SEQUENCE</scope>
    <source>
        <strain evidence="2">CAU 1637</strain>
    </source>
</reference>
<dbReference type="SUPFAM" id="SSF55729">
    <property type="entry name" value="Acyl-CoA N-acyltransferases (Nat)"/>
    <property type="match status" value="1"/>
</dbReference>
<dbReference type="Proteomes" id="UP000664779">
    <property type="component" value="Unassembled WGS sequence"/>
</dbReference>
<protein>
    <submittedName>
        <fullName evidence="2">GNAT family N-acetyltransferase</fullName>
    </submittedName>
</protein>
<dbReference type="EMBL" id="JAFLNF010000009">
    <property type="protein sequence ID" value="MBO0347154.1"/>
    <property type="molecule type" value="Genomic_DNA"/>
</dbReference>
<proteinExistence type="predicted"/>
<keyword evidence="3" id="KW-1185">Reference proteome</keyword>
<dbReference type="InterPro" id="IPR016181">
    <property type="entry name" value="Acyl_CoA_acyltransferase"/>
</dbReference>
<dbReference type="PROSITE" id="PS51186">
    <property type="entry name" value="GNAT"/>
    <property type="match status" value="1"/>
</dbReference>
<organism evidence="2 3">
    <name type="scientific">Roseibium limicola</name>
    <dbReference type="NCBI Taxonomy" id="2816037"/>
    <lineage>
        <taxon>Bacteria</taxon>
        <taxon>Pseudomonadati</taxon>
        <taxon>Pseudomonadota</taxon>
        <taxon>Alphaproteobacteria</taxon>
        <taxon>Hyphomicrobiales</taxon>
        <taxon>Stappiaceae</taxon>
        <taxon>Roseibium</taxon>
    </lineage>
</organism>
<dbReference type="PANTHER" id="PTHR43792:SF1">
    <property type="entry name" value="N-ACETYLTRANSFERASE DOMAIN-CONTAINING PROTEIN"/>
    <property type="match status" value="1"/>
</dbReference>
<dbReference type="Gene3D" id="3.40.630.30">
    <property type="match status" value="1"/>
</dbReference>
<gene>
    <name evidence="2" type="ORF">J0X15_18140</name>
</gene>
<dbReference type="InterPro" id="IPR051531">
    <property type="entry name" value="N-acetyltransferase"/>
</dbReference>
<dbReference type="Pfam" id="PF13302">
    <property type="entry name" value="Acetyltransf_3"/>
    <property type="match status" value="1"/>
</dbReference>
<evidence type="ECO:0000313" key="3">
    <source>
        <dbReference type="Proteomes" id="UP000664779"/>
    </source>
</evidence>
<dbReference type="GO" id="GO:0016747">
    <property type="term" value="F:acyltransferase activity, transferring groups other than amino-acyl groups"/>
    <property type="evidence" value="ECO:0007669"/>
    <property type="project" value="InterPro"/>
</dbReference>
<accession>A0A939JAP6</accession>
<dbReference type="PANTHER" id="PTHR43792">
    <property type="entry name" value="GNAT FAMILY, PUTATIVE (AFU_ORTHOLOGUE AFUA_3G00765)-RELATED-RELATED"/>
    <property type="match status" value="1"/>
</dbReference>
<feature type="domain" description="N-acetyltransferase" evidence="1">
    <location>
        <begin position="11"/>
        <end position="182"/>
    </location>
</feature>